<dbReference type="EMBL" id="LMWL01000047">
    <property type="protein sequence ID" value="KUM93602.1"/>
    <property type="molecule type" value="Genomic_DNA"/>
</dbReference>
<organism evidence="2 3">
    <name type="scientific">Streptomyces cellostaticus</name>
    <dbReference type="NCBI Taxonomy" id="67285"/>
    <lineage>
        <taxon>Bacteria</taxon>
        <taxon>Bacillati</taxon>
        <taxon>Actinomycetota</taxon>
        <taxon>Actinomycetes</taxon>
        <taxon>Kitasatosporales</taxon>
        <taxon>Streptomycetaceae</taxon>
        <taxon>Streptomyces</taxon>
    </lineage>
</organism>
<dbReference type="OrthoDB" id="9130903at2"/>
<dbReference type="AlphaFoldDB" id="A0A101NII4"/>
<feature type="domain" description="SnoaL-like" evidence="1">
    <location>
        <begin position="21"/>
        <end position="146"/>
    </location>
</feature>
<gene>
    <name evidence="2" type="ORF">AQI88_26125</name>
</gene>
<comment type="caution">
    <text evidence="2">The sequence shown here is derived from an EMBL/GenBank/DDBJ whole genome shotgun (WGS) entry which is preliminary data.</text>
</comment>
<accession>A0A101NII4</accession>
<dbReference type="CDD" id="cd00531">
    <property type="entry name" value="NTF2_like"/>
    <property type="match status" value="1"/>
</dbReference>
<dbReference type="Gene3D" id="3.10.450.50">
    <property type="match status" value="1"/>
</dbReference>
<name>A0A101NII4_9ACTN</name>
<protein>
    <recommendedName>
        <fullName evidence="1">SnoaL-like domain-containing protein</fullName>
    </recommendedName>
</protein>
<sequence>MTVELVGTAERTLQSQRFAALYAEAQQFYAHQMQILDTHDTERWAGTFTEDAVIELPFLPGPVRARTGLARYVRAGAARQRRAGSRLDHWVGMLDVQPQTDGSLHTRCSALVYVTPCGGSSKVLYVCVMEDVLVRTRGQWRTAHRRVTRDDLA</sequence>
<dbReference type="Pfam" id="PF13577">
    <property type="entry name" value="SnoaL_4"/>
    <property type="match status" value="1"/>
</dbReference>
<dbReference type="Proteomes" id="UP000054241">
    <property type="component" value="Unassembled WGS sequence"/>
</dbReference>
<dbReference type="STRING" id="67285.AQI88_26125"/>
<keyword evidence="3" id="KW-1185">Reference proteome</keyword>
<evidence type="ECO:0000313" key="3">
    <source>
        <dbReference type="Proteomes" id="UP000054241"/>
    </source>
</evidence>
<evidence type="ECO:0000259" key="1">
    <source>
        <dbReference type="Pfam" id="PF13577"/>
    </source>
</evidence>
<dbReference type="InterPro" id="IPR032710">
    <property type="entry name" value="NTF2-like_dom_sf"/>
</dbReference>
<proteinExistence type="predicted"/>
<dbReference type="RefSeq" id="WP_067003857.1">
    <property type="nucleotide sequence ID" value="NZ_BNDU01000005.1"/>
</dbReference>
<dbReference type="SUPFAM" id="SSF54427">
    <property type="entry name" value="NTF2-like"/>
    <property type="match status" value="1"/>
</dbReference>
<evidence type="ECO:0000313" key="2">
    <source>
        <dbReference type="EMBL" id="KUM93602.1"/>
    </source>
</evidence>
<reference evidence="2 3" key="1">
    <citation type="submission" date="2015-10" db="EMBL/GenBank/DDBJ databases">
        <title>Draft genome sequence of Streptomyces cellostaticus DSM 40189, type strain for the species Streptomyces cellostaticus.</title>
        <authorList>
            <person name="Ruckert C."/>
            <person name="Winkler A."/>
            <person name="Kalinowski J."/>
            <person name="Kampfer P."/>
            <person name="Glaeser S."/>
        </authorList>
    </citation>
    <scope>NUCLEOTIDE SEQUENCE [LARGE SCALE GENOMIC DNA]</scope>
    <source>
        <strain evidence="2 3">DSM 40189</strain>
    </source>
</reference>
<dbReference type="InterPro" id="IPR037401">
    <property type="entry name" value="SnoaL-like"/>
</dbReference>